<evidence type="ECO:0000256" key="10">
    <source>
        <dbReference type="SAM" id="Coils"/>
    </source>
</evidence>
<keyword evidence="6" id="KW-0229">DNA integration</keyword>
<proteinExistence type="predicted"/>
<dbReference type="PROSITE" id="PS50994">
    <property type="entry name" value="INTEGRASE"/>
    <property type="match status" value="1"/>
</dbReference>
<feature type="domain" description="Integrase catalytic" evidence="12">
    <location>
        <begin position="276"/>
        <end position="414"/>
    </location>
</feature>
<evidence type="ECO:0000259" key="12">
    <source>
        <dbReference type="PROSITE" id="PS50994"/>
    </source>
</evidence>
<dbReference type="GO" id="GO:0015074">
    <property type="term" value="P:DNA integration"/>
    <property type="evidence" value="ECO:0007669"/>
    <property type="project" value="UniProtKB-KW"/>
</dbReference>
<dbReference type="GO" id="GO:0046872">
    <property type="term" value="F:metal ion binding"/>
    <property type="evidence" value="ECO:0007669"/>
    <property type="project" value="UniProtKB-KW"/>
</dbReference>
<evidence type="ECO:0000256" key="4">
    <source>
        <dbReference type="ARBA" id="ARBA00022801"/>
    </source>
</evidence>
<keyword evidence="1" id="KW-0540">Nuclease</keyword>
<gene>
    <name evidence="13" type="ORF">TKK_003692</name>
</gene>
<keyword evidence="4" id="KW-0378">Hydrolase</keyword>
<feature type="compositionally biased region" description="Basic and acidic residues" evidence="11">
    <location>
        <begin position="66"/>
        <end position="75"/>
    </location>
</feature>
<dbReference type="Gene3D" id="3.30.420.10">
    <property type="entry name" value="Ribonuclease H-like superfamily/Ribonuclease H"/>
    <property type="match status" value="1"/>
</dbReference>
<evidence type="ECO:0000256" key="2">
    <source>
        <dbReference type="ARBA" id="ARBA00022723"/>
    </source>
</evidence>
<evidence type="ECO:0000256" key="1">
    <source>
        <dbReference type="ARBA" id="ARBA00022722"/>
    </source>
</evidence>
<dbReference type="GO" id="GO:0003964">
    <property type="term" value="F:RNA-directed DNA polymerase activity"/>
    <property type="evidence" value="ECO:0007669"/>
    <property type="project" value="UniProtKB-KW"/>
</dbReference>
<dbReference type="InterPro" id="IPR036397">
    <property type="entry name" value="RNaseH_sf"/>
</dbReference>
<dbReference type="InterPro" id="IPR001584">
    <property type="entry name" value="Integrase_cat-core"/>
</dbReference>
<dbReference type="GO" id="GO:0004519">
    <property type="term" value="F:endonuclease activity"/>
    <property type="evidence" value="ECO:0007669"/>
    <property type="project" value="UniProtKB-KW"/>
</dbReference>
<keyword evidence="10" id="KW-0175">Coiled coil</keyword>
<dbReference type="GO" id="GO:0016787">
    <property type="term" value="F:hydrolase activity"/>
    <property type="evidence" value="ECO:0007669"/>
    <property type="project" value="UniProtKB-KW"/>
</dbReference>
<evidence type="ECO:0000256" key="11">
    <source>
        <dbReference type="SAM" id="MobiDB-lite"/>
    </source>
</evidence>
<dbReference type="GO" id="GO:0003887">
    <property type="term" value="F:DNA-directed DNA polymerase activity"/>
    <property type="evidence" value="ECO:0007669"/>
    <property type="project" value="UniProtKB-KW"/>
</dbReference>
<evidence type="ECO:0000256" key="5">
    <source>
        <dbReference type="ARBA" id="ARBA00022842"/>
    </source>
</evidence>
<reference evidence="13 14" key="1">
    <citation type="journal article" date="2024" name="bioRxiv">
        <title>A reference genome for Trichogramma kaykai: A tiny desert-dwelling parasitoid wasp with competing sex-ratio distorters.</title>
        <authorList>
            <person name="Culotta J."/>
            <person name="Lindsey A.R."/>
        </authorList>
    </citation>
    <scope>NUCLEOTIDE SEQUENCE [LARGE SCALE GENOMIC DNA]</scope>
    <source>
        <strain evidence="13 14">KSX58</strain>
    </source>
</reference>
<sequence length="414" mass="47377">MTQLENFDIGEESISLEIDAATVFVCTESRARHEVTDISEETWRVVAASIAFTNSNLRPGDNTDSTEAKHDEEHSNVNSVVSAKYSGESSDKSDPDEHSKELIEMTKQLNARIAGKFTPSIKESFTFKGSNSNVKSNILEFNSTLEKENEHARKKIEISANDSTVARDLAHFMYEKFTTFSEQVINKLDMLNDRCDKLEGKNPQVSVRDPDQFQSISRDMISQTIREEMNRYRENSSRLDVCDKIQIQVSNGESSSKRNYKLTNEVRYEIFYDFLSSELTLCDLLYVIDSVKYREKNLSEEHPASHPKRYRFISVYIDDFSRLAIAYPMKNKSDSSECLDSFIISARNLLGRDEKFCYIRCDQGTEFTGNKTCSVLEKYGAELQLASPDTPEHNGTAERFNQTIQRKVGSFMFD</sequence>
<protein>
    <recommendedName>
        <fullName evidence="12">Integrase catalytic domain-containing protein</fullName>
    </recommendedName>
</protein>
<feature type="compositionally biased region" description="Basic and acidic residues" evidence="11">
    <location>
        <begin position="89"/>
        <end position="100"/>
    </location>
</feature>
<evidence type="ECO:0000256" key="8">
    <source>
        <dbReference type="ARBA" id="ARBA00022932"/>
    </source>
</evidence>
<feature type="region of interest" description="Disordered" evidence="11">
    <location>
        <begin position="54"/>
        <end position="100"/>
    </location>
</feature>
<evidence type="ECO:0000256" key="9">
    <source>
        <dbReference type="ARBA" id="ARBA00023172"/>
    </source>
</evidence>
<dbReference type="EMBL" id="JBJJXI010000030">
    <property type="protein sequence ID" value="KAL3403405.1"/>
    <property type="molecule type" value="Genomic_DNA"/>
</dbReference>
<keyword evidence="8" id="KW-0808">Transferase</keyword>
<dbReference type="AlphaFoldDB" id="A0ABD2XE02"/>
<keyword evidence="5" id="KW-0460">Magnesium</keyword>
<dbReference type="InterPro" id="IPR039537">
    <property type="entry name" value="Retrotran_Ty1/copia-like"/>
</dbReference>
<keyword evidence="8" id="KW-0548">Nucleotidyltransferase</keyword>
<dbReference type="GO" id="GO:0006310">
    <property type="term" value="P:DNA recombination"/>
    <property type="evidence" value="ECO:0007669"/>
    <property type="project" value="UniProtKB-KW"/>
</dbReference>
<evidence type="ECO:0000313" key="13">
    <source>
        <dbReference type="EMBL" id="KAL3403405.1"/>
    </source>
</evidence>
<dbReference type="PANTHER" id="PTHR42648">
    <property type="entry name" value="TRANSPOSASE, PUTATIVE-RELATED"/>
    <property type="match status" value="1"/>
</dbReference>
<keyword evidence="14" id="KW-1185">Reference proteome</keyword>
<evidence type="ECO:0000256" key="3">
    <source>
        <dbReference type="ARBA" id="ARBA00022759"/>
    </source>
</evidence>
<dbReference type="SUPFAM" id="SSF53098">
    <property type="entry name" value="Ribonuclease H-like"/>
    <property type="match status" value="1"/>
</dbReference>
<keyword evidence="8" id="KW-0239">DNA-directed DNA polymerase</keyword>
<evidence type="ECO:0000313" key="14">
    <source>
        <dbReference type="Proteomes" id="UP001627154"/>
    </source>
</evidence>
<name>A0ABD2XE02_9HYME</name>
<evidence type="ECO:0000256" key="7">
    <source>
        <dbReference type="ARBA" id="ARBA00022918"/>
    </source>
</evidence>
<feature type="compositionally biased region" description="Polar residues" evidence="11">
    <location>
        <begin position="54"/>
        <end position="65"/>
    </location>
</feature>
<dbReference type="InterPro" id="IPR012337">
    <property type="entry name" value="RNaseH-like_sf"/>
</dbReference>
<dbReference type="Proteomes" id="UP001627154">
    <property type="component" value="Unassembled WGS sequence"/>
</dbReference>
<feature type="coiled-coil region" evidence="10">
    <location>
        <begin position="142"/>
        <end position="201"/>
    </location>
</feature>
<keyword evidence="9" id="KW-0233">DNA recombination</keyword>
<organism evidence="13 14">
    <name type="scientific">Trichogramma kaykai</name>
    <dbReference type="NCBI Taxonomy" id="54128"/>
    <lineage>
        <taxon>Eukaryota</taxon>
        <taxon>Metazoa</taxon>
        <taxon>Ecdysozoa</taxon>
        <taxon>Arthropoda</taxon>
        <taxon>Hexapoda</taxon>
        <taxon>Insecta</taxon>
        <taxon>Pterygota</taxon>
        <taxon>Neoptera</taxon>
        <taxon>Endopterygota</taxon>
        <taxon>Hymenoptera</taxon>
        <taxon>Apocrita</taxon>
        <taxon>Proctotrupomorpha</taxon>
        <taxon>Chalcidoidea</taxon>
        <taxon>Trichogrammatidae</taxon>
        <taxon>Trichogramma</taxon>
    </lineage>
</organism>
<keyword evidence="7" id="KW-0695">RNA-directed DNA polymerase</keyword>
<keyword evidence="3" id="KW-0255">Endonuclease</keyword>
<evidence type="ECO:0000256" key="6">
    <source>
        <dbReference type="ARBA" id="ARBA00022908"/>
    </source>
</evidence>
<accession>A0ABD2XE02</accession>
<dbReference type="PANTHER" id="PTHR42648:SF11">
    <property type="entry name" value="TRANSPOSON TY4-P GAG-POL POLYPROTEIN"/>
    <property type="match status" value="1"/>
</dbReference>
<keyword evidence="2" id="KW-0479">Metal-binding</keyword>
<comment type="caution">
    <text evidence="13">The sequence shown here is derived from an EMBL/GenBank/DDBJ whole genome shotgun (WGS) entry which is preliminary data.</text>
</comment>